<dbReference type="GO" id="GO:0016567">
    <property type="term" value="P:protein ubiquitination"/>
    <property type="evidence" value="ECO:0007669"/>
    <property type="project" value="InterPro"/>
</dbReference>
<proteinExistence type="inferred from homology"/>
<feature type="domain" description="BTB" evidence="3">
    <location>
        <begin position="137"/>
        <end position="205"/>
    </location>
</feature>
<evidence type="ECO:0000313" key="6">
    <source>
        <dbReference type="Proteomes" id="UP000636709"/>
    </source>
</evidence>
<sequence length="333" mass="37856">MCFFESCQFCAGGRPWQICYYPNGCRPTNISLFLLLAYASDGEDVVAQATFSLLDQDYRPVASYSLTTAMLKFTARRPARGFKEFLKRQDLEQSGHLIDDCFALRVDVHVVMEAPRHAPAYDLHRQIGNLMSSEEGADIEFRVGRDTFRALRLVLSARSPVFRAELLDRPVKDGTNVVVLVEDMEAPVFRAFLTFIYTDTLLEMDPEEEYTITRRLLVAADKYSLERLKLICEYSLCNHVKTGCVATMLELAERFHCPRLKEACFEFVRSSKVLLDVTETEEFKSLARSVRAVAKELVVNFLARGLEKASISRWNQESQVSVIRASTCSATYS</sequence>
<keyword evidence="6" id="KW-1185">Reference proteome</keyword>
<dbReference type="Proteomes" id="UP000636709">
    <property type="component" value="Unassembled WGS sequence"/>
</dbReference>
<comment type="caution">
    <text evidence="5">The sequence shown here is derived from an EMBL/GenBank/DDBJ whole genome shotgun (WGS) entry which is preliminary data.</text>
</comment>
<dbReference type="OrthoDB" id="688054at2759"/>
<dbReference type="SUPFAM" id="SSF54695">
    <property type="entry name" value="POZ domain"/>
    <property type="match status" value="1"/>
</dbReference>
<dbReference type="CDD" id="cd00121">
    <property type="entry name" value="MATH"/>
    <property type="match status" value="1"/>
</dbReference>
<evidence type="ECO:0000313" key="5">
    <source>
        <dbReference type="EMBL" id="KAF8714786.1"/>
    </source>
</evidence>
<organism evidence="5 6">
    <name type="scientific">Digitaria exilis</name>
    <dbReference type="NCBI Taxonomy" id="1010633"/>
    <lineage>
        <taxon>Eukaryota</taxon>
        <taxon>Viridiplantae</taxon>
        <taxon>Streptophyta</taxon>
        <taxon>Embryophyta</taxon>
        <taxon>Tracheophyta</taxon>
        <taxon>Spermatophyta</taxon>
        <taxon>Magnoliopsida</taxon>
        <taxon>Liliopsida</taxon>
        <taxon>Poales</taxon>
        <taxon>Poaceae</taxon>
        <taxon>PACMAD clade</taxon>
        <taxon>Panicoideae</taxon>
        <taxon>Panicodae</taxon>
        <taxon>Paniceae</taxon>
        <taxon>Anthephorinae</taxon>
        <taxon>Digitaria</taxon>
    </lineage>
</organism>
<dbReference type="Pfam" id="PF00651">
    <property type="entry name" value="BTB"/>
    <property type="match status" value="1"/>
</dbReference>
<comment type="pathway">
    <text evidence="1">Protein modification; protein ubiquitination.</text>
</comment>
<dbReference type="Gene3D" id="3.30.710.10">
    <property type="entry name" value="Potassium Channel Kv1.1, Chain A"/>
    <property type="match status" value="1"/>
</dbReference>
<reference evidence="5" key="1">
    <citation type="submission" date="2020-07" db="EMBL/GenBank/DDBJ databases">
        <title>Genome sequence and genetic diversity analysis of an under-domesticated orphan crop, white fonio (Digitaria exilis).</title>
        <authorList>
            <person name="Bennetzen J.L."/>
            <person name="Chen S."/>
            <person name="Ma X."/>
            <person name="Wang X."/>
            <person name="Yssel A.E.J."/>
            <person name="Chaluvadi S.R."/>
            <person name="Johnson M."/>
            <person name="Gangashetty P."/>
            <person name="Hamidou F."/>
            <person name="Sanogo M.D."/>
            <person name="Zwaenepoel A."/>
            <person name="Wallace J."/>
            <person name="Van De Peer Y."/>
            <person name="Van Deynze A."/>
        </authorList>
    </citation>
    <scope>NUCLEOTIDE SEQUENCE</scope>
    <source>
        <tissue evidence="5">Leaves</tissue>
    </source>
</reference>
<dbReference type="InterPro" id="IPR000210">
    <property type="entry name" value="BTB/POZ_dom"/>
</dbReference>
<dbReference type="SUPFAM" id="SSF49599">
    <property type="entry name" value="TRAF domain-like"/>
    <property type="match status" value="1"/>
</dbReference>
<evidence type="ECO:0000259" key="4">
    <source>
        <dbReference type="PROSITE" id="PS50144"/>
    </source>
</evidence>
<dbReference type="PANTHER" id="PTHR26379">
    <property type="entry name" value="BTB/POZ AND MATH DOMAIN-CONTAINING PROTEIN 1"/>
    <property type="match status" value="1"/>
</dbReference>
<dbReference type="Pfam" id="PF22486">
    <property type="entry name" value="MATH_2"/>
    <property type="match status" value="1"/>
</dbReference>
<dbReference type="PANTHER" id="PTHR26379:SF382">
    <property type="entry name" value="OS10G0435900 PROTEIN"/>
    <property type="match status" value="1"/>
</dbReference>
<protein>
    <recommendedName>
        <fullName evidence="7">BTB/POZ domain-containing protein</fullName>
    </recommendedName>
</protein>
<dbReference type="PROSITE" id="PS50097">
    <property type="entry name" value="BTB"/>
    <property type="match status" value="1"/>
</dbReference>
<dbReference type="InterPro" id="IPR045005">
    <property type="entry name" value="BPM1-6"/>
</dbReference>
<dbReference type="AlphaFoldDB" id="A0A835C774"/>
<dbReference type="InterPro" id="IPR008974">
    <property type="entry name" value="TRAF-like"/>
</dbReference>
<accession>A0A835C774</accession>
<evidence type="ECO:0000256" key="2">
    <source>
        <dbReference type="ARBA" id="ARBA00010846"/>
    </source>
</evidence>
<dbReference type="SMART" id="SM00225">
    <property type="entry name" value="BTB"/>
    <property type="match status" value="1"/>
</dbReference>
<dbReference type="Gene3D" id="1.25.40.420">
    <property type="match status" value="1"/>
</dbReference>
<dbReference type="Pfam" id="PF24570">
    <property type="entry name" value="BACK_BPM_SPOP"/>
    <property type="match status" value="1"/>
</dbReference>
<dbReference type="InterPro" id="IPR056423">
    <property type="entry name" value="BACK_BPM_SPOP"/>
</dbReference>
<evidence type="ECO:0000256" key="1">
    <source>
        <dbReference type="ARBA" id="ARBA00004906"/>
    </source>
</evidence>
<dbReference type="InterPro" id="IPR011333">
    <property type="entry name" value="SKP1/BTB/POZ_sf"/>
</dbReference>
<comment type="similarity">
    <text evidence="2">Belongs to the Tdpoz family.</text>
</comment>
<evidence type="ECO:0000259" key="3">
    <source>
        <dbReference type="PROSITE" id="PS50097"/>
    </source>
</evidence>
<gene>
    <name evidence="5" type="ORF">HU200_027313</name>
</gene>
<dbReference type="Gene3D" id="2.60.210.10">
    <property type="entry name" value="Apoptosis, Tumor Necrosis Factor Receptor Associated Protein 2, Chain A"/>
    <property type="match status" value="1"/>
</dbReference>
<dbReference type="PROSITE" id="PS50144">
    <property type="entry name" value="MATH"/>
    <property type="match status" value="1"/>
</dbReference>
<dbReference type="EMBL" id="JACEFO010001734">
    <property type="protein sequence ID" value="KAF8714786.1"/>
    <property type="molecule type" value="Genomic_DNA"/>
</dbReference>
<dbReference type="InterPro" id="IPR002083">
    <property type="entry name" value="MATH/TRAF_dom"/>
</dbReference>
<name>A0A835C774_9POAL</name>
<evidence type="ECO:0008006" key="7">
    <source>
        <dbReference type="Google" id="ProtNLM"/>
    </source>
</evidence>
<feature type="domain" description="MATH" evidence="4">
    <location>
        <begin position="1"/>
        <end position="108"/>
    </location>
</feature>